<dbReference type="InterPro" id="IPR055170">
    <property type="entry name" value="GFO_IDH_MocA-like_dom"/>
</dbReference>
<reference evidence="5" key="2">
    <citation type="submission" date="2020-09" db="EMBL/GenBank/DDBJ databases">
        <authorList>
            <person name="Sun Q."/>
            <person name="Ohkuma M."/>
        </authorList>
    </citation>
    <scope>NUCLEOTIDE SEQUENCE</scope>
    <source>
        <strain evidence="5">JCM 4477</strain>
    </source>
</reference>
<organism evidence="5 6">
    <name type="scientific">Streptomyces fumanus</name>
    <dbReference type="NCBI Taxonomy" id="67302"/>
    <lineage>
        <taxon>Bacteria</taxon>
        <taxon>Bacillati</taxon>
        <taxon>Actinomycetota</taxon>
        <taxon>Actinomycetes</taxon>
        <taxon>Kitasatosporales</taxon>
        <taxon>Streptomycetaceae</taxon>
        <taxon>Streptomyces</taxon>
    </lineage>
</organism>
<feature type="domain" description="Gfo/Idh/MocA-like oxidoreductase N-terminal" evidence="3">
    <location>
        <begin position="15"/>
        <end position="132"/>
    </location>
</feature>
<evidence type="ECO:0000259" key="4">
    <source>
        <dbReference type="Pfam" id="PF22725"/>
    </source>
</evidence>
<feature type="domain" description="GFO/IDH/MocA-like oxidoreductase" evidence="4">
    <location>
        <begin position="142"/>
        <end position="260"/>
    </location>
</feature>
<keyword evidence="6" id="KW-1185">Reference proteome</keyword>
<dbReference type="Gene3D" id="3.30.360.10">
    <property type="entry name" value="Dihydrodipicolinate Reductase, domain 2"/>
    <property type="match status" value="1"/>
</dbReference>
<dbReference type="Proteomes" id="UP000630718">
    <property type="component" value="Unassembled WGS sequence"/>
</dbReference>
<dbReference type="PANTHER" id="PTHR42840:SF3">
    <property type="entry name" value="BINDING ROSSMANN FOLD OXIDOREDUCTASE, PUTATIVE (AFU_ORTHOLOGUE AFUA_2G10240)-RELATED"/>
    <property type="match status" value="1"/>
</dbReference>
<dbReference type="PANTHER" id="PTHR42840">
    <property type="entry name" value="NAD(P)-BINDING ROSSMANN-FOLD SUPERFAMILY PROTEIN-RELATED"/>
    <property type="match status" value="1"/>
</dbReference>
<name>A0A919AV01_9ACTN</name>
<gene>
    <name evidence="5" type="ORF">GCM10018772_57800</name>
</gene>
<dbReference type="InterPro" id="IPR000683">
    <property type="entry name" value="Gfo/Idh/MocA-like_OxRdtase_N"/>
</dbReference>
<proteinExistence type="inferred from homology"/>
<evidence type="ECO:0000259" key="3">
    <source>
        <dbReference type="Pfam" id="PF01408"/>
    </source>
</evidence>
<dbReference type="SUPFAM" id="SSF51735">
    <property type="entry name" value="NAD(P)-binding Rossmann-fold domains"/>
    <property type="match status" value="1"/>
</dbReference>
<dbReference type="AlphaFoldDB" id="A0A919AV01"/>
<protein>
    <submittedName>
        <fullName evidence="5">Dehydrogenase</fullName>
    </submittedName>
</protein>
<dbReference type="GO" id="GO:0016491">
    <property type="term" value="F:oxidoreductase activity"/>
    <property type="evidence" value="ECO:0007669"/>
    <property type="project" value="UniProtKB-KW"/>
</dbReference>
<dbReference type="InterPro" id="IPR036291">
    <property type="entry name" value="NAD(P)-bd_dom_sf"/>
</dbReference>
<dbReference type="EMBL" id="BNBI01000014">
    <property type="protein sequence ID" value="GHF24494.1"/>
    <property type="molecule type" value="Genomic_DNA"/>
</dbReference>
<comment type="caution">
    <text evidence="5">The sequence shown here is derived from an EMBL/GenBank/DDBJ whole genome shotgun (WGS) entry which is preliminary data.</text>
</comment>
<evidence type="ECO:0000313" key="6">
    <source>
        <dbReference type="Proteomes" id="UP000630718"/>
    </source>
</evidence>
<reference evidence="5" key="1">
    <citation type="journal article" date="2014" name="Int. J. Syst. Evol. Microbiol.">
        <title>Complete genome sequence of Corynebacterium casei LMG S-19264T (=DSM 44701T), isolated from a smear-ripened cheese.</title>
        <authorList>
            <consortium name="US DOE Joint Genome Institute (JGI-PGF)"/>
            <person name="Walter F."/>
            <person name="Albersmeier A."/>
            <person name="Kalinowski J."/>
            <person name="Ruckert C."/>
        </authorList>
    </citation>
    <scope>NUCLEOTIDE SEQUENCE</scope>
    <source>
        <strain evidence="5">JCM 4477</strain>
    </source>
</reference>
<evidence type="ECO:0000313" key="5">
    <source>
        <dbReference type="EMBL" id="GHF24494.1"/>
    </source>
</evidence>
<dbReference type="SUPFAM" id="SSF55347">
    <property type="entry name" value="Glyceraldehyde-3-phosphate dehydrogenase-like, C-terminal domain"/>
    <property type="match status" value="1"/>
</dbReference>
<evidence type="ECO:0000256" key="1">
    <source>
        <dbReference type="ARBA" id="ARBA00010928"/>
    </source>
</evidence>
<keyword evidence="2" id="KW-0560">Oxidoreductase</keyword>
<evidence type="ECO:0000256" key="2">
    <source>
        <dbReference type="ARBA" id="ARBA00023002"/>
    </source>
</evidence>
<dbReference type="GO" id="GO:0000166">
    <property type="term" value="F:nucleotide binding"/>
    <property type="evidence" value="ECO:0007669"/>
    <property type="project" value="InterPro"/>
</dbReference>
<dbReference type="Gene3D" id="3.40.50.720">
    <property type="entry name" value="NAD(P)-binding Rossmann-like Domain"/>
    <property type="match status" value="1"/>
</dbReference>
<accession>A0A919AV01</accession>
<comment type="similarity">
    <text evidence="1">Belongs to the Gfo/Idh/MocA family.</text>
</comment>
<dbReference type="Pfam" id="PF01408">
    <property type="entry name" value="GFO_IDH_MocA"/>
    <property type="match status" value="1"/>
</dbReference>
<sequence>MRIDSGVRGAHLDGMRIGVIGTGRIGTVHAHTLSRHRDVGSLILTDADGARAQELAQRLGETAAPGVDEIFRWGVDAVVITTAAPAHAELIGRAARSGLPVFCEKPIALDLPGTLQAIAEVEAAGTVLQMGFQRRFDPGYAGAREAVRSGRLGRLHTVRAVTGDREPPPAAYLAASGGLFRDTLIHDFDLLRWVTGREAVEVYATGSDAGPPASRAAGDVDTGAALLTLDDGTLATLTATRLNGAGYDVRMELAGERDQIVVGLGDRTPIASTEPTGPPAADAPWTGFVERFGPAYEAELGAFVEVVRGERANPCDGREALQALRIAEACELSRHAHRPVRLAEVPGAVEFAPAGPRL</sequence>
<dbReference type="Pfam" id="PF22725">
    <property type="entry name" value="GFO_IDH_MocA_C3"/>
    <property type="match status" value="1"/>
</dbReference>